<accession>A0A0A8X2M9</accession>
<dbReference type="STRING" id="1321606.SAMD00020551_1649"/>
<dbReference type="InterPro" id="IPR036188">
    <property type="entry name" value="FAD/NAD-bd_sf"/>
</dbReference>
<dbReference type="PANTHER" id="PTHR43422">
    <property type="entry name" value="THIAMINE THIAZOLE SYNTHASE"/>
    <property type="match status" value="1"/>
</dbReference>
<dbReference type="OrthoDB" id="9790035at2"/>
<dbReference type="RefSeq" id="WP_052442127.1">
    <property type="nucleotide sequence ID" value="NZ_BASE01000035.1"/>
</dbReference>
<dbReference type="Pfam" id="PF01494">
    <property type="entry name" value="FAD_binding_3"/>
    <property type="match status" value="1"/>
</dbReference>
<organism evidence="2 3">
    <name type="scientific">Mesobacillus selenatarsenatis (strain DSM 18680 / JCM 14380 / FERM P-15431 / SF-1)</name>
    <dbReference type="NCBI Taxonomy" id="1321606"/>
    <lineage>
        <taxon>Bacteria</taxon>
        <taxon>Bacillati</taxon>
        <taxon>Bacillota</taxon>
        <taxon>Bacilli</taxon>
        <taxon>Bacillales</taxon>
        <taxon>Bacillaceae</taxon>
        <taxon>Mesobacillus</taxon>
    </lineage>
</organism>
<dbReference type="AlphaFoldDB" id="A0A0A8X2M9"/>
<evidence type="ECO:0000313" key="2">
    <source>
        <dbReference type="EMBL" id="GAM13504.1"/>
    </source>
</evidence>
<gene>
    <name evidence="2" type="ORF">SAMD00020551_1649</name>
</gene>
<evidence type="ECO:0000259" key="1">
    <source>
        <dbReference type="Pfam" id="PF01494"/>
    </source>
</evidence>
<dbReference type="PANTHER" id="PTHR43422:SF3">
    <property type="entry name" value="THIAMINE THIAZOLE SYNTHASE"/>
    <property type="match status" value="1"/>
</dbReference>
<dbReference type="Gene3D" id="3.50.50.60">
    <property type="entry name" value="FAD/NAD(P)-binding domain"/>
    <property type="match status" value="1"/>
</dbReference>
<protein>
    <submittedName>
        <fullName evidence="2">Putative secreted protein</fullName>
    </submittedName>
</protein>
<evidence type="ECO:0000313" key="3">
    <source>
        <dbReference type="Proteomes" id="UP000031014"/>
    </source>
</evidence>
<dbReference type="InterPro" id="IPR002938">
    <property type="entry name" value="FAD-bd"/>
</dbReference>
<keyword evidence="3" id="KW-1185">Reference proteome</keyword>
<dbReference type="Proteomes" id="UP000031014">
    <property type="component" value="Unassembled WGS sequence"/>
</dbReference>
<dbReference type="EMBL" id="BASE01000035">
    <property type="protein sequence ID" value="GAM13504.1"/>
    <property type="molecule type" value="Genomic_DNA"/>
</dbReference>
<dbReference type="SUPFAM" id="SSF51905">
    <property type="entry name" value="FAD/NAD(P)-binding domain"/>
    <property type="match status" value="1"/>
</dbReference>
<comment type="caution">
    <text evidence="2">The sequence shown here is derived from an EMBL/GenBank/DDBJ whole genome shotgun (WGS) entry which is preliminary data.</text>
</comment>
<dbReference type="GO" id="GO:0071949">
    <property type="term" value="F:FAD binding"/>
    <property type="evidence" value="ECO:0007669"/>
    <property type="project" value="InterPro"/>
</dbReference>
<name>A0A0A8X2M9_MESS1</name>
<proteinExistence type="predicted"/>
<sequence>MFSKNMNRTRAVVVGGGIAGKLAARVLSEFFKEIILIEKDKKDDHITNRKGVPQGNQGHVLLKSGEEIIEELFPGIFQELSRNGAKKTNFARDLLWSHHGTQKIRFDSNVFISQQSRPLLEWQIQQRLEKIPNINFRFECKVQNLKFNNDEMNTIVIEDKNGAVTELLADIVIDASGAAALHNQWLKDSGYKIPTKTEIKVDVFYASMVFKKLSHESINWHSLLAYPNPPDVERGGMISPIEGNRMLVTLIGYGTKELPKDIDSFLEYAASVEQSEFYDVIKNESPLSEDVQIYRFPSLRRYHFEKLRNFPSGLLIIGDAFCRVDPVFAQGMSLAAMEAKALRELLMQGLNKKQLTKNYHKKVSRILDIPWLIALTEDFRFRTTSGRKPIGLPILQWYVKSVVTACSHNEHVYSRFIQVLHLKSHPISLAHPGILAKVFKTTK</sequence>
<reference evidence="2 3" key="1">
    <citation type="submission" date="2013-06" db="EMBL/GenBank/DDBJ databases">
        <title>Whole genome shotgun sequence of Bacillus selenatarsenatis SF-1.</title>
        <authorList>
            <person name="Kuroda M."/>
            <person name="Sei K."/>
            <person name="Yamashita M."/>
            <person name="Ike M."/>
        </authorList>
    </citation>
    <scope>NUCLEOTIDE SEQUENCE [LARGE SCALE GENOMIC DNA]</scope>
    <source>
        <strain evidence="2 3">SF-1</strain>
    </source>
</reference>
<feature type="domain" description="FAD-binding" evidence="1">
    <location>
        <begin position="9"/>
        <end position="364"/>
    </location>
</feature>